<evidence type="ECO:0000313" key="1">
    <source>
        <dbReference type="EMBL" id="VDK57459.1"/>
    </source>
</evidence>
<name>A0A3P6RA20_CYLGO</name>
<reference evidence="1 2" key="1">
    <citation type="submission" date="2018-11" db="EMBL/GenBank/DDBJ databases">
        <authorList>
            <consortium name="Pathogen Informatics"/>
        </authorList>
    </citation>
    <scope>NUCLEOTIDE SEQUENCE [LARGE SCALE GENOMIC DNA]</scope>
</reference>
<dbReference type="Proteomes" id="UP000271889">
    <property type="component" value="Unassembled WGS sequence"/>
</dbReference>
<dbReference type="AlphaFoldDB" id="A0A3P6RA20"/>
<accession>A0A3P6RA20</accession>
<dbReference type="EMBL" id="UYRV01010475">
    <property type="protein sequence ID" value="VDK57459.1"/>
    <property type="molecule type" value="Genomic_DNA"/>
</dbReference>
<organism evidence="1 2">
    <name type="scientific">Cylicostephanus goldi</name>
    <name type="common">Nematode worm</name>
    <dbReference type="NCBI Taxonomy" id="71465"/>
    <lineage>
        <taxon>Eukaryota</taxon>
        <taxon>Metazoa</taxon>
        <taxon>Ecdysozoa</taxon>
        <taxon>Nematoda</taxon>
        <taxon>Chromadorea</taxon>
        <taxon>Rhabditida</taxon>
        <taxon>Rhabditina</taxon>
        <taxon>Rhabditomorpha</taxon>
        <taxon>Strongyloidea</taxon>
        <taxon>Strongylidae</taxon>
        <taxon>Cylicostephanus</taxon>
    </lineage>
</organism>
<feature type="non-terminal residue" evidence="1">
    <location>
        <position position="1"/>
    </location>
</feature>
<proteinExistence type="predicted"/>
<sequence>CDTCPALTREGLTCPGDSICSAVSTRQRQCREAYCPTGTMTVNGGVEVTSLTCSGQGTWVDAMGTVYTAAQCEVMSCQACTTLGNADIPCPMGRICEAPLERVGKEGNSIKSLTYF</sequence>
<evidence type="ECO:0000313" key="2">
    <source>
        <dbReference type="Proteomes" id="UP000271889"/>
    </source>
</evidence>
<protein>
    <submittedName>
        <fullName evidence="1">Uncharacterized protein</fullName>
    </submittedName>
</protein>
<gene>
    <name evidence="1" type="ORF">CGOC_LOCUS3994</name>
</gene>
<keyword evidence="2" id="KW-1185">Reference proteome</keyword>